<keyword evidence="2" id="KW-1185">Reference proteome</keyword>
<protein>
    <submittedName>
        <fullName evidence="1">Uncharacterized protein</fullName>
    </submittedName>
</protein>
<dbReference type="KEGG" id="dat:HRM2_47990"/>
<dbReference type="AlphaFoldDB" id="C0QHI9"/>
<accession>C0QHI9</accession>
<evidence type="ECO:0000313" key="1">
    <source>
        <dbReference type="EMBL" id="ACN17848.1"/>
    </source>
</evidence>
<gene>
    <name evidence="1" type="ordered locus">HRM2_47990</name>
</gene>
<dbReference type="Proteomes" id="UP000000442">
    <property type="component" value="Chromosome"/>
</dbReference>
<dbReference type="HOGENOM" id="CLU_2568217_0_0_7"/>
<proteinExistence type="predicted"/>
<sequence>MSYDQHRFRGLQRKAMYKRIELMMGYEPFPFSPTTIKDLSQATGLSYSSVKFEVESGVSSCNLWASCDNGIVNLQLNPNWY</sequence>
<evidence type="ECO:0000313" key="2">
    <source>
        <dbReference type="Proteomes" id="UP000000442"/>
    </source>
</evidence>
<reference evidence="1 2" key="1">
    <citation type="journal article" date="2009" name="Environ. Microbiol.">
        <title>Genome sequence of Desulfobacterium autotrophicum HRM2, a marine sulfate reducer oxidizing organic carbon completely to carbon dioxide.</title>
        <authorList>
            <person name="Strittmatter A.W."/>
            <person name="Liesegang H."/>
            <person name="Rabus R."/>
            <person name="Decker I."/>
            <person name="Amann J."/>
            <person name="Andres S."/>
            <person name="Henne A."/>
            <person name="Fricke W.F."/>
            <person name="Martinez-Arias R."/>
            <person name="Bartels D."/>
            <person name="Goesmann A."/>
            <person name="Krause L."/>
            <person name="Puehler A."/>
            <person name="Klenk H.P."/>
            <person name="Richter M."/>
            <person name="Schuler M."/>
            <person name="Gloeckner F.O."/>
            <person name="Meyerdierks A."/>
            <person name="Gottschalk G."/>
            <person name="Amann R."/>
        </authorList>
    </citation>
    <scope>NUCLEOTIDE SEQUENCE [LARGE SCALE GENOMIC DNA]</scope>
    <source>
        <strain evidence="2">ATCC 43914 / DSM 3382 / HRM2</strain>
    </source>
</reference>
<dbReference type="STRING" id="177437.HRM2_47990"/>
<dbReference type="RefSeq" id="WP_015906558.1">
    <property type="nucleotide sequence ID" value="NC_012108.1"/>
</dbReference>
<dbReference type="EMBL" id="CP001087">
    <property type="protein sequence ID" value="ACN17848.1"/>
    <property type="molecule type" value="Genomic_DNA"/>
</dbReference>
<name>C0QHI9_DESAH</name>
<organism evidence="1 2">
    <name type="scientific">Desulforapulum autotrophicum (strain ATCC 43914 / DSM 3382 / VKM B-1955 / HRM2)</name>
    <name type="common">Desulfobacterium autotrophicum</name>
    <dbReference type="NCBI Taxonomy" id="177437"/>
    <lineage>
        <taxon>Bacteria</taxon>
        <taxon>Pseudomonadati</taxon>
        <taxon>Thermodesulfobacteriota</taxon>
        <taxon>Desulfobacteria</taxon>
        <taxon>Desulfobacterales</taxon>
        <taxon>Desulfobacteraceae</taxon>
        <taxon>Desulforapulum</taxon>
    </lineage>
</organism>